<evidence type="ECO:0000313" key="2">
    <source>
        <dbReference type="EMBL" id="MEQ2169821.1"/>
    </source>
</evidence>
<dbReference type="PANTHER" id="PTHR12829">
    <property type="entry name" value="N6-ADENOSINE-METHYLTRANSFERASE"/>
    <property type="match status" value="1"/>
</dbReference>
<protein>
    <submittedName>
        <fullName evidence="2">Methyltransferase-like protein 4</fullName>
    </submittedName>
</protein>
<dbReference type="Proteomes" id="UP001476798">
    <property type="component" value="Unassembled WGS sequence"/>
</dbReference>
<dbReference type="PANTHER" id="PTHR12829:SF4">
    <property type="entry name" value="N(6)-ADENINE-SPECIFIC METHYLTRANSFERASE METTL4"/>
    <property type="match status" value="1"/>
</dbReference>
<organism evidence="2 3">
    <name type="scientific">Goodea atripinnis</name>
    <dbReference type="NCBI Taxonomy" id="208336"/>
    <lineage>
        <taxon>Eukaryota</taxon>
        <taxon>Metazoa</taxon>
        <taxon>Chordata</taxon>
        <taxon>Craniata</taxon>
        <taxon>Vertebrata</taxon>
        <taxon>Euteleostomi</taxon>
        <taxon>Actinopterygii</taxon>
        <taxon>Neopterygii</taxon>
        <taxon>Teleostei</taxon>
        <taxon>Neoteleostei</taxon>
        <taxon>Acanthomorphata</taxon>
        <taxon>Ovalentaria</taxon>
        <taxon>Atherinomorphae</taxon>
        <taxon>Cyprinodontiformes</taxon>
        <taxon>Goodeidae</taxon>
        <taxon>Goodea</taxon>
    </lineage>
</organism>
<name>A0ABV0NEM1_9TELE</name>
<dbReference type="Pfam" id="PF05063">
    <property type="entry name" value="MT-A70"/>
    <property type="match status" value="1"/>
</dbReference>
<dbReference type="EMBL" id="JAHRIO010034180">
    <property type="protein sequence ID" value="MEQ2169821.1"/>
    <property type="molecule type" value="Genomic_DNA"/>
</dbReference>
<comment type="caution">
    <text evidence="2">The sequence shown here is derived from an EMBL/GenBank/DDBJ whole genome shotgun (WGS) entry which is preliminary data.</text>
</comment>
<sequence>LYPHWGVEVVAEWFWVKVTTWGEFVFPLDSPHKKPYEVLVLGRYRPTNARTSPLQMLSVPVEDKRLIVSVPSALHSQKPLLSGKYLKRSVFLDH</sequence>
<comment type="similarity">
    <text evidence="1">Belongs to the MT-A70-like family.</text>
</comment>
<feature type="non-terminal residue" evidence="2">
    <location>
        <position position="1"/>
    </location>
</feature>
<dbReference type="InterPro" id="IPR007757">
    <property type="entry name" value="MT-A70-like"/>
</dbReference>
<accession>A0ABV0NEM1</accession>
<evidence type="ECO:0000313" key="3">
    <source>
        <dbReference type="Proteomes" id="UP001476798"/>
    </source>
</evidence>
<keyword evidence="3" id="KW-1185">Reference proteome</keyword>
<dbReference type="PROSITE" id="PS51143">
    <property type="entry name" value="MT_A70"/>
    <property type="match status" value="1"/>
</dbReference>
<evidence type="ECO:0000256" key="1">
    <source>
        <dbReference type="PROSITE-ProRule" id="PRU00489"/>
    </source>
</evidence>
<reference evidence="2 3" key="1">
    <citation type="submission" date="2021-06" db="EMBL/GenBank/DDBJ databases">
        <authorList>
            <person name="Palmer J.M."/>
        </authorList>
    </citation>
    <scope>NUCLEOTIDE SEQUENCE [LARGE SCALE GENOMIC DNA]</scope>
    <source>
        <strain evidence="2 3">GA_2019</strain>
        <tissue evidence="2">Muscle</tissue>
    </source>
</reference>
<gene>
    <name evidence="2" type="primary">METTL4</name>
    <name evidence="2" type="ORF">GOODEAATRI_029069</name>
</gene>
<proteinExistence type="inferred from homology"/>